<organism evidence="1 2">
    <name type="scientific">Rhizobium meliloti</name>
    <name type="common">Ensifer meliloti</name>
    <name type="synonym">Sinorhizobium meliloti</name>
    <dbReference type="NCBI Taxonomy" id="382"/>
    <lineage>
        <taxon>Bacteria</taxon>
        <taxon>Pseudomonadati</taxon>
        <taxon>Pseudomonadota</taxon>
        <taxon>Alphaproteobacteria</taxon>
        <taxon>Hyphomicrobiales</taxon>
        <taxon>Rhizobiaceae</taxon>
        <taxon>Sinorhizobium/Ensifer group</taxon>
        <taxon>Sinorhizobium</taxon>
    </lineage>
</organism>
<dbReference type="AlphaFoldDB" id="A0AAW9TSI3"/>
<gene>
    <name evidence="1" type="ORF">GHK53_20310</name>
</gene>
<accession>A0AAW9TSI3</accession>
<dbReference type="Proteomes" id="UP000429484">
    <property type="component" value="Unassembled WGS sequence"/>
</dbReference>
<dbReference type="EMBL" id="WISR01000163">
    <property type="protein sequence ID" value="MQW35057.1"/>
    <property type="molecule type" value="Genomic_DNA"/>
</dbReference>
<evidence type="ECO:0000313" key="2">
    <source>
        <dbReference type="Proteomes" id="UP000429484"/>
    </source>
</evidence>
<evidence type="ECO:0000313" key="1">
    <source>
        <dbReference type="EMBL" id="MQW35057.1"/>
    </source>
</evidence>
<dbReference type="RefSeq" id="WP_153349874.1">
    <property type="nucleotide sequence ID" value="NZ_JAMKQB010000051.1"/>
</dbReference>
<reference evidence="1 2" key="1">
    <citation type="journal article" date="2013" name="Genome Biol.">
        <title>Comparative genomics of the core and accessory genomes of 48 Sinorhizobium strains comprising five genospecies.</title>
        <authorList>
            <person name="Sugawara M."/>
            <person name="Epstein B."/>
            <person name="Badgley B.D."/>
            <person name="Unno T."/>
            <person name="Xu L."/>
            <person name="Reese J."/>
            <person name="Gyaneshwar P."/>
            <person name="Denny R."/>
            <person name="Mudge J."/>
            <person name="Bharti A.K."/>
            <person name="Farmer A.D."/>
            <person name="May G.D."/>
            <person name="Woodward J.E."/>
            <person name="Medigue C."/>
            <person name="Vallenet D."/>
            <person name="Lajus A."/>
            <person name="Rouy Z."/>
            <person name="Martinez-Vaz B."/>
            <person name="Tiffin P."/>
            <person name="Young N.D."/>
            <person name="Sadowsky M.J."/>
        </authorList>
    </citation>
    <scope>NUCLEOTIDE SEQUENCE [LARGE SCALE GENOMIC DNA]</scope>
    <source>
        <strain evidence="1 2">N6B1</strain>
    </source>
</reference>
<protein>
    <submittedName>
        <fullName evidence="1">Uncharacterized protein</fullName>
    </submittedName>
</protein>
<name>A0AAW9TSI3_RHIML</name>
<sequence>MSAPALVRKQDMQRAAEVAKATGCRVEIRIGETVITVIPDEKATKESGVDYSRPSL</sequence>
<comment type="caution">
    <text evidence="1">The sequence shown here is derived from an EMBL/GenBank/DDBJ whole genome shotgun (WGS) entry which is preliminary data.</text>
</comment>
<proteinExistence type="predicted"/>